<dbReference type="InterPro" id="IPR001094">
    <property type="entry name" value="Flavdoxin-like"/>
</dbReference>
<dbReference type="SUPFAM" id="SSF63380">
    <property type="entry name" value="Riboflavin synthase domain-like"/>
    <property type="match status" value="1"/>
</dbReference>
<dbReference type="Gene3D" id="3.40.50.360">
    <property type="match status" value="1"/>
</dbReference>
<feature type="domain" description="Flavodoxin-like" evidence="10">
    <location>
        <begin position="7"/>
        <end position="151"/>
    </location>
</feature>
<dbReference type="SUPFAM" id="SSF52218">
    <property type="entry name" value="Flavoproteins"/>
    <property type="match status" value="1"/>
</dbReference>
<proteinExistence type="inferred from homology"/>
<dbReference type="AlphaFoldDB" id="A0A8B8I0I9"/>
<dbReference type="InterPro" id="IPR008254">
    <property type="entry name" value="Flavodoxin/NO_synth"/>
</dbReference>
<dbReference type="Gene3D" id="1.20.990.10">
    <property type="entry name" value="NADPH-cytochrome p450 Reductase, Chain A, domain 3"/>
    <property type="match status" value="1"/>
</dbReference>
<dbReference type="PANTHER" id="PTHR19384:SF10">
    <property type="entry name" value="NADPH-DEPENDENT DIFLAVIN OXIDOREDUCTASE 1"/>
    <property type="match status" value="1"/>
</dbReference>
<feature type="binding site" evidence="9">
    <location>
        <begin position="526"/>
        <end position="530"/>
    </location>
    <ligand>
        <name>NADP(+)</name>
        <dbReference type="ChEBI" id="CHEBI:58349"/>
    </ligand>
</feature>
<feature type="binding site" evidence="9">
    <location>
        <position position="354"/>
    </location>
    <ligand>
        <name>FAD</name>
        <dbReference type="ChEBI" id="CHEBI:57692"/>
    </ligand>
</feature>
<evidence type="ECO:0000256" key="1">
    <source>
        <dbReference type="ARBA" id="ARBA00001917"/>
    </source>
</evidence>
<dbReference type="RefSeq" id="XP_026489576.2">
    <property type="nucleotide sequence ID" value="XM_026633791.2"/>
</dbReference>
<name>A0A8B8I0I9_VANTA</name>
<comment type="catalytic activity">
    <reaction evidence="9">
        <text>2 oxidized [2Fe-2S]-[protein] + NADPH = 2 reduced [2Fe-2S]-[protein] + NADP(+) + H(+)</text>
        <dbReference type="Rhea" id="RHEA:67716"/>
        <dbReference type="Rhea" id="RHEA-COMP:17327"/>
        <dbReference type="Rhea" id="RHEA-COMP:17328"/>
        <dbReference type="ChEBI" id="CHEBI:15378"/>
        <dbReference type="ChEBI" id="CHEBI:33737"/>
        <dbReference type="ChEBI" id="CHEBI:33738"/>
        <dbReference type="ChEBI" id="CHEBI:57783"/>
        <dbReference type="ChEBI" id="CHEBI:58349"/>
    </reaction>
</comment>
<dbReference type="Gene3D" id="2.40.30.10">
    <property type="entry name" value="Translation factors"/>
    <property type="match status" value="1"/>
</dbReference>
<evidence type="ECO:0000256" key="8">
    <source>
        <dbReference type="ARBA" id="ARBA00023002"/>
    </source>
</evidence>
<evidence type="ECO:0000259" key="10">
    <source>
        <dbReference type="PROSITE" id="PS50902"/>
    </source>
</evidence>
<sequence length="602" mass="69985">MNDIGRLVVLYGSQTFTAQEVAERIWRTTKILGFKGPVQAMDDYPISRLIHEEFVLFVCATTGQGDEPDNMRKFWKLLLRKNLPSNSLMKLKFGVLGLGDSSYSKFNFVGKKLHKRLIQLGAKPLLDIALCDYQHDLGHDAVMIPWLKDFFATMRAHFPNLKTDTLKTSFIPRWKVSILKKSECSDETSLNKDIYYAKGHKDHFHDATYFELEENKRTTDETHFQDVRLIILKTTNDRIEYNPGDVFNIRPRNCKEDVDDLFDIFHTHNIDIKPHYHLLVEECHDDMPVPDFLKEPLTLYEIAEQYWDLKAYPTQYVFSLLALISEDKLERDKCIELSSAEGQEDWLNYCRRPRRTVLEVLHDFHKSAAKLTIEIIFELFSTIKPRSFSIASSGLASEGRKIELLIVVVKYYSKLKKARLGLASNWLKSLHVGDKVYGWIKKGTFKFPTDVNVPHIFIGPGTGLAPFRSLLQEKIIQGTANKDTMHLFFGCRYKNKDFHCREELEKMVEDRKLTLYCAFSRDQENKIYVQHKIAENRNLLWQLINELGAFIFISGNAKNMPDNVRDAFIDDVFNKSGNIGLAQAKEMLNKMERNNRLQVETW</sequence>
<dbReference type="HAMAP" id="MF_03178">
    <property type="entry name" value="NDOR1"/>
    <property type="match status" value="1"/>
</dbReference>
<comment type="cofactor">
    <cofactor evidence="2 9">
        <name>FAD</name>
        <dbReference type="ChEBI" id="CHEBI:57692"/>
    </cofactor>
</comment>
<dbReference type="GO" id="GO:0050660">
    <property type="term" value="F:flavin adenine dinucleotide binding"/>
    <property type="evidence" value="ECO:0007669"/>
    <property type="project" value="UniProtKB-UniRule"/>
</dbReference>
<dbReference type="GO" id="GO:0005634">
    <property type="term" value="C:nucleus"/>
    <property type="evidence" value="ECO:0007669"/>
    <property type="project" value="UniProtKB-ARBA"/>
</dbReference>
<dbReference type="GO" id="GO:0010181">
    <property type="term" value="F:FMN binding"/>
    <property type="evidence" value="ECO:0007669"/>
    <property type="project" value="UniProtKB-UniRule"/>
</dbReference>
<dbReference type="GO" id="GO:0160246">
    <property type="term" value="F:NADPH-iron-sulfur [2Fe-2S] protein oxidoreductase activity"/>
    <property type="evidence" value="ECO:0007669"/>
    <property type="project" value="InterPro"/>
</dbReference>
<evidence type="ECO:0000256" key="2">
    <source>
        <dbReference type="ARBA" id="ARBA00001974"/>
    </source>
</evidence>
<feature type="binding site" evidence="9">
    <location>
        <position position="462"/>
    </location>
    <ligand>
        <name>NADP(+)</name>
        <dbReference type="ChEBI" id="CHEBI:58349"/>
    </ligand>
</feature>
<dbReference type="GO" id="GO:0050661">
    <property type="term" value="F:NADP binding"/>
    <property type="evidence" value="ECO:0007669"/>
    <property type="project" value="UniProtKB-UniRule"/>
</dbReference>
<comment type="similarity">
    <text evidence="9">Belongs to the NADPH-dependent diflavin oxidoreductase NDOR1 family.</text>
</comment>
<evidence type="ECO:0000256" key="4">
    <source>
        <dbReference type="ARBA" id="ARBA00022630"/>
    </source>
</evidence>
<dbReference type="PROSITE" id="PS51384">
    <property type="entry name" value="FAD_FR"/>
    <property type="match status" value="1"/>
</dbReference>
<keyword evidence="3 9" id="KW-0963">Cytoplasm</keyword>
<dbReference type="GeneID" id="113396021"/>
<evidence type="ECO:0000313" key="12">
    <source>
        <dbReference type="Proteomes" id="UP001652626"/>
    </source>
</evidence>
<protein>
    <recommendedName>
        <fullName evidence="9">NADPH-dependent diflavin oxidoreductase 1</fullName>
        <ecNumber evidence="9">1.18.1.-</ecNumber>
    </recommendedName>
    <alternativeName>
        <fullName evidence="9">NADPH-dependent FMN and FAD-containing oxidoreductase</fullName>
    </alternativeName>
</protein>
<feature type="binding site" evidence="9">
    <location>
        <begin position="520"/>
        <end position="521"/>
    </location>
    <ligand>
        <name>NADP(+)</name>
        <dbReference type="ChEBI" id="CHEBI:58349"/>
    </ligand>
</feature>
<comment type="function">
    <text evidence="9">NADPH-dependent reductase which is a central component of the cytosolic iron-sulfur (Fe-S) protein assembly (CIA) machinery. Transfers electrons from NADPH via its FAD and FMN prosthetic groups to the [2Fe-2S] cluster of the anamorsin/DRE2 homolog, another key component of the CIA machinery. In turn, this reduced cluster provides electrons for assembly of cytosolic iron-sulfur cluster proteins.</text>
</comment>
<evidence type="ECO:0000259" key="11">
    <source>
        <dbReference type="PROSITE" id="PS51384"/>
    </source>
</evidence>
<dbReference type="InterPro" id="IPR001433">
    <property type="entry name" value="OxRdtase_FAD/NAD-bd"/>
</dbReference>
<feature type="domain" description="FAD-binding FR-type" evidence="11">
    <location>
        <begin position="205"/>
        <end position="448"/>
    </location>
</feature>
<comment type="cofactor">
    <cofactor evidence="1 9">
        <name>FMN</name>
        <dbReference type="ChEBI" id="CHEBI:58210"/>
    </cofactor>
</comment>
<dbReference type="Gene3D" id="3.40.50.80">
    <property type="entry name" value="Nucleotide-binding domain of ferredoxin-NADP reductase (FNR) module"/>
    <property type="match status" value="1"/>
</dbReference>
<dbReference type="InterPro" id="IPR028879">
    <property type="entry name" value="NDOR1"/>
</dbReference>
<comment type="caution">
    <text evidence="9">Lacks conserved residue(s) required for the propagation of feature annotation.</text>
</comment>
<evidence type="ECO:0000256" key="6">
    <source>
        <dbReference type="ARBA" id="ARBA00022827"/>
    </source>
</evidence>
<dbReference type="PROSITE" id="PS50902">
    <property type="entry name" value="FLAVODOXIN_LIKE"/>
    <property type="match status" value="1"/>
</dbReference>
<dbReference type="InterPro" id="IPR017938">
    <property type="entry name" value="Riboflavin_synthase-like_b-brl"/>
</dbReference>
<dbReference type="PRINTS" id="PR00369">
    <property type="entry name" value="FLAVODOXIN"/>
</dbReference>
<keyword evidence="6 9" id="KW-0274">FAD</keyword>
<dbReference type="InterPro" id="IPR039261">
    <property type="entry name" value="FNR_nucleotide-bd"/>
</dbReference>
<accession>A0A8B8I0I9</accession>
<keyword evidence="5 9" id="KW-0288">FMN</keyword>
<dbReference type="PRINTS" id="PR00371">
    <property type="entry name" value="FPNCR"/>
</dbReference>
<evidence type="ECO:0000256" key="7">
    <source>
        <dbReference type="ARBA" id="ARBA00022857"/>
    </source>
</evidence>
<dbReference type="Pfam" id="PF00175">
    <property type="entry name" value="NAD_binding_1"/>
    <property type="match status" value="1"/>
</dbReference>
<dbReference type="InterPro" id="IPR023173">
    <property type="entry name" value="NADPH_Cyt_P450_Rdtase_alpha"/>
</dbReference>
<reference evidence="13" key="1">
    <citation type="submission" date="2025-08" db="UniProtKB">
        <authorList>
            <consortium name="RefSeq"/>
        </authorList>
    </citation>
    <scope>IDENTIFICATION</scope>
    <source>
        <tissue evidence="13">Whole body</tissue>
    </source>
</reference>
<dbReference type="InterPro" id="IPR017927">
    <property type="entry name" value="FAD-bd_FR_type"/>
</dbReference>
<dbReference type="OrthoDB" id="1856718at2759"/>
<comment type="subcellular location">
    <subcellularLocation>
        <location evidence="9">Cytoplasm</location>
    </subcellularLocation>
</comment>
<evidence type="ECO:0000256" key="9">
    <source>
        <dbReference type="HAMAP-Rule" id="MF_03178"/>
    </source>
</evidence>
<dbReference type="PANTHER" id="PTHR19384">
    <property type="entry name" value="NITRIC OXIDE SYNTHASE-RELATED"/>
    <property type="match status" value="1"/>
</dbReference>
<dbReference type="Pfam" id="PF00667">
    <property type="entry name" value="FAD_binding_1"/>
    <property type="match status" value="1"/>
</dbReference>
<feature type="binding site" evidence="9">
    <location>
        <begin position="98"/>
        <end position="107"/>
    </location>
    <ligand>
        <name>FMN</name>
        <dbReference type="ChEBI" id="CHEBI:58210"/>
    </ligand>
</feature>
<keyword evidence="7 9" id="KW-0521">NADP</keyword>
<feature type="binding site" evidence="9">
    <location>
        <begin position="60"/>
        <end position="63"/>
    </location>
    <ligand>
        <name>FMN</name>
        <dbReference type="ChEBI" id="CHEBI:58210"/>
    </ligand>
</feature>
<dbReference type="InterPro" id="IPR029039">
    <property type="entry name" value="Flavoprotein-like_sf"/>
</dbReference>
<dbReference type="GO" id="GO:0016226">
    <property type="term" value="P:iron-sulfur cluster assembly"/>
    <property type="evidence" value="ECO:0007669"/>
    <property type="project" value="UniProtKB-UniRule"/>
</dbReference>
<dbReference type="GO" id="GO:0016651">
    <property type="term" value="F:oxidoreductase activity, acting on NAD(P)H"/>
    <property type="evidence" value="ECO:0007669"/>
    <property type="project" value="UniProtKB-UniRule"/>
</dbReference>
<comment type="similarity">
    <text evidence="9">In the N-terminal section; belongs to the flavodoxin family.</text>
</comment>
<evidence type="ECO:0000256" key="5">
    <source>
        <dbReference type="ARBA" id="ARBA00022643"/>
    </source>
</evidence>
<organism evidence="12 13">
    <name type="scientific">Vanessa tameamea</name>
    <name type="common">Kamehameha butterfly</name>
    <dbReference type="NCBI Taxonomy" id="334116"/>
    <lineage>
        <taxon>Eukaryota</taxon>
        <taxon>Metazoa</taxon>
        <taxon>Ecdysozoa</taxon>
        <taxon>Arthropoda</taxon>
        <taxon>Hexapoda</taxon>
        <taxon>Insecta</taxon>
        <taxon>Pterygota</taxon>
        <taxon>Neoptera</taxon>
        <taxon>Endopterygota</taxon>
        <taxon>Lepidoptera</taxon>
        <taxon>Glossata</taxon>
        <taxon>Ditrysia</taxon>
        <taxon>Papilionoidea</taxon>
        <taxon>Nymphalidae</taxon>
        <taxon>Nymphalinae</taxon>
        <taxon>Vanessa</taxon>
    </lineage>
</organism>
<evidence type="ECO:0000313" key="13">
    <source>
        <dbReference type="RefSeq" id="XP_026489576.2"/>
    </source>
</evidence>
<keyword evidence="8 9" id="KW-0560">Oxidoreductase</keyword>
<feature type="binding site" evidence="9">
    <location>
        <position position="602"/>
    </location>
    <ligand>
        <name>FAD</name>
        <dbReference type="ChEBI" id="CHEBI:57692"/>
    </ligand>
</feature>
<dbReference type="SUPFAM" id="SSF52343">
    <property type="entry name" value="Ferredoxin reductase-like, C-terminal NADP-linked domain"/>
    <property type="match status" value="1"/>
</dbReference>
<comment type="similarity">
    <text evidence="9">In the C-terminal section; belongs to the flavoprotein pyridine nucleotide cytochrome reductase family.</text>
</comment>
<keyword evidence="12" id="KW-1185">Reference proteome</keyword>
<keyword evidence="4 9" id="KW-0285">Flavoprotein</keyword>
<dbReference type="Proteomes" id="UP001652626">
    <property type="component" value="Chromosome 24"/>
</dbReference>
<dbReference type="EC" id="1.18.1.-" evidence="9"/>
<dbReference type="Pfam" id="PF00258">
    <property type="entry name" value="Flavodoxin_1"/>
    <property type="match status" value="1"/>
</dbReference>
<evidence type="ECO:0000256" key="3">
    <source>
        <dbReference type="ARBA" id="ARBA00022490"/>
    </source>
</evidence>
<dbReference type="OMA" id="DIMSIPR"/>
<dbReference type="GO" id="GO:0005829">
    <property type="term" value="C:cytosol"/>
    <property type="evidence" value="ECO:0007669"/>
    <property type="project" value="TreeGrafter"/>
</dbReference>
<dbReference type="InterPro" id="IPR003097">
    <property type="entry name" value="CysJ-like_FAD-binding"/>
</dbReference>
<feature type="binding site" evidence="9">
    <location>
        <begin position="386"/>
        <end position="389"/>
    </location>
    <ligand>
        <name>FAD</name>
        <dbReference type="ChEBI" id="CHEBI:57692"/>
    </ligand>
</feature>
<dbReference type="InterPro" id="IPR001709">
    <property type="entry name" value="Flavoprot_Pyr_Nucl_cyt_Rdtase"/>
</dbReference>
<gene>
    <name evidence="13" type="primary">LOC113396021</name>
</gene>